<proteinExistence type="predicted"/>
<evidence type="ECO:0000256" key="1">
    <source>
        <dbReference type="SAM" id="SignalP"/>
    </source>
</evidence>
<gene>
    <name evidence="2" type="ORF">EDC50_2635</name>
</gene>
<dbReference type="Proteomes" id="UP000269708">
    <property type="component" value="Unassembled WGS sequence"/>
</dbReference>
<sequence>MAISRATGWSCVLASLAAFSAAAAEPRPEIARGPAQPQPVGAVHTVRQIPEACARLQGMFTGQAAAPYRFEAVRIDPACRPRARFVDAAQAQPSAARGWVLNDLIRVPNAACPSQQAVVRVWRKPGAAAPTRDGQGQTRLYLEQQRQAAAAGQLASLPQFAAQLQLEGEGCP</sequence>
<dbReference type="OrthoDB" id="5974698at2"/>
<feature type="chain" id="PRO_5018027323" description="Secreted protein" evidence="1">
    <location>
        <begin position="24"/>
        <end position="172"/>
    </location>
</feature>
<comment type="caution">
    <text evidence="2">The sequence shown here is derived from an EMBL/GenBank/DDBJ whole genome shotgun (WGS) entry which is preliminary data.</text>
</comment>
<feature type="signal peptide" evidence="1">
    <location>
        <begin position="1"/>
        <end position="23"/>
    </location>
</feature>
<evidence type="ECO:0008006" key="4">
    <source>
        <dbReference type="Google" id="ProtNLM"/>
    </source>
</evidence>
<organism evidence="2 3">
    <name type="scientific">Vulcaniibacterium tengchongense</name>
    <dbReference type="NCBI Taxonomy" id="1273429"/>
    <lineage>
        <taxon>Bacteria</taxon>
        <taxon>Pseudomonadati</taxon>
        <taxon>Pseudomonadota</taxon>
        <taxon>Gammaproteobacteria</taxon>
        <taxon>Lysobacterales</taxon>
        <taxon>Lysobacteraceae</taxon>
        <taxon>Vulcaniibacterium</taxon>
    </lineage>
</organism>
<accession>A0A3N4V7R1</accession>
<evidence type="ECO:0000313" key="2">
    <source>
        <dbReference type="EMBL" id="RPE75741.1"/>
    </source>
</evidence>
<name>A0A3N4V7R1_9GAMM</name>
<reference evidence="2 3" key="1">
    <citation type="submission" date="2018-11" db="EMBL/GenBank/DDBJ databases">
        <title>Genomic Encyclopedia of Type Strains, Phase IV (KMG-IV): sequencing the most valuable type-strain genomes for metagenomic binning, comparative biology and taxonomic classification.</title>
        <authorList>
            <person name="Goeker M."/>
        </authorList>
    </citation>
    <scope>NUCLEOTIDE SEQUENCE [LARGE SCALE GENOMIC DNA]</scope>
    <source>
        <strain evidence="2 3">DSM 25623</strain>
    </source>
</reference>
<evidence type="ECO:0000313" key="3">
    <source>
        <dbReference type="Proteomes" id="UP000269708"/>
    </source>
</evidence>
<keyword evidence="1" id="KW-0732">Signal</keyword>
<protein>
    <recommendedName>
        <fullName evidence="4">Secreted protein</fullName>
    </recommendedName>
</protein>
<keyword evidence="3" id="KW-1185">Reference proteome</keyword>
<dbReference type="EMBL" id="RKQN01000004">
    <property type="protein sequence ID" value="RPE75741.1"/>
    <property type="molecule type" value="Genomic_DNA"/>
</dbReference>
<dbReference type="AlphaFoldDB" id="A0A3N4V7R1"/>
<dbReference type="RefSeq" id="WP_123770962.1">
    <property type="nucleotide sequence ID" value="NZ_RKQN01000004.1"/>
</dbReference>